<organism evidence="2 3">
    <name type="scientific">Vogesella oryzagri</name>
    <dbReference type="NCBI Taxonomy" id="3160864"/>
    <lineage>
        <taxon>Bacteria</taxon>
        <taxon>Pseudomonadati</taxon>
        <taxon>Pseudomonadota</taxon>
        <taxon>Betaproteobacteria</taxon>
        <taxon>Neisseriales</taxon>
        <taxon>Chromobacteriaceae</taxon>
        <taxon>Vogesella</taxon>
    </lineage>
</organism>
<dbReference type="SUPFAM" id="SSF109604">
    <property type="entry name" value="HD-domain/PDEase-like"/>
    <property type="match status" value="1"/>
</dbReference>
<sequence>MELANWLSSLSENRWPVLSDTAGAVRRMMLRHPDDIVFSELANLTLSDPFLLLDLLRLVGASSAVQRSESNPTVEQMLMMLGLEAVKKRYAYVQAFAVSRGKLDAEVLDALGGWLGKSRVAAFLIKDWLAMIGETRVEDCFIAALVYNLPACLYLIYRNRVPQGPLLQEVSDVFGLDYPKLLEQLIQRMPLPSGLLATLGTGPVSRRRQLLKLAIATANGIDQGCWRSQWNIGVEAAARLIGCTAEAAQKSVQDAVLRVARNPRAPGYTYPARAYLWREGPFPQVAEQHPVATLSGEEQLELALRESIRHFANDLKLERIFFLRYEQHSHTLKLRYQIGLDDNDPLRKLAVSLEPGSFFNLLASKAQSFHAPAGARPQLAHRYGDEFLSLLGNGAFAAMSVFTGHKLAGVFVVDNYRSNKPIDDDTYQRFKETVARVSQIAL</sequence>
<dbReference type="Pfam" id="PF08668">
    <property type="entry name" value="HDOD"/>
    <property type="match status" value="1"/>
</dbReference>
<accession>A0ABV1M3W7</accession>
<dbReference type="InterPro" id="IPR013976">
    <property type="entry name" value="HDOD"/>
</dbReference>
<comment type="caution">
    <text evidence="2">The sequence shown here is derived from an EMBL/GenBank/DDBJ whole genome shotgun (WGS) entry which is preliminary data.</text>
</comment>
<gene>
    <name evidence="2" type="ORF">ABNW52_09845</name>
</gene>
<reference evidence="2" key="1">
    <citation type="submission" date="2024-06" db="EMBL/GenBank/DDBJ databases">
        <title>Genome sequence of Vogesella sp. MAHUQ-64.</title>
        <authorList>
            <person name="Huq M.A."/>
        </authorList>
    </citation>
    <scope>NUCLEOTIDE SEQUENCE</scope>
    <source>
        <strain evidence="2">MAHUQ-64</strain>
    </source>
</reference>
<evidence type="ECO:0000313" key="3">
    <source>
        <dbReference type="Proteomes" id="UP001433638"/>
    </source>
</evidence>
<dbReference type="InterPro" id="IPR029016">
    <property type="entry name" value="GAF-like_dom_sf"/>
</dbReference>
<feature type="domain" description="HDOD" evidence="1">
    <location>
        <begin position="15"/>
        <end position="205"/>
    </location>
</feature>
<name>A0ABV1M3W7_9NEIS</name>
<dbReference type="Gene3D" id="1.10.3210.10">
    <property type="entry name" value="Hypothetical protein af1432"/>
    <property type="match status" value="1"/>
</dbReference>
<dbReference type="EMBL" id="JBEFLD010000004">
    <property type="protein sequence ID" value="MEQ6290919.1"/>
    <property type="molecule type" value="Genomic_DNA"/>
</dbReference>
<dbReference type="PROSITE" id="PS51833">
    <property type="entry name" value="HDOD"/>
    <property type="match status" value="1"/>
</dbReference>
<dbReference type="Proteomes" id="UP001433638">
    <property type="component" value="Unassembled WGS sequence"/>
</dbReference>
<proteinExistence type="predicted"/>
<dbReference type="Gene3D" id="3.30.450.40">
    <property type="match status" value="1"/>
</dbReference>
<keyword evidence="3" id="KW-1185">Reference proteome</keyword>
<evidence type="ECO:0000313" key="2">
    <source>
        <dbReference type="EMBL" id="MEQ6290919.1"/>
    </source>
</evidence>
<protein>
    <submittedName>
        <fullName evidence="2">HDOD domain-containing protein</fullName>
    </submittedName>
</protein>
<dbReference type="RefSeq" id="WP_349587006.1">
    <property type="nucleotide sequence ID" value="NZ_JBEFLD010000004.1"/>
</dbReference>
<evidence type="ECO:0000259" key="1">
    <source>
        <dbReference type="PROSITE" id="PS51833"/>
    </source>
</evidence>